<comment type="similarity">
    <text evidence="1">Belongs to the methyltransferase superfamily. LaeA methyltransferase family.</text>
</comment>
<keyword evidence="4" id="KW-1185">Reference proteome</keyword>
<feature type="compositionally biased region" description="Acidic residues" evidence="2">
    <location>
        <begin position="12"/>
        <end position="21"/>
    </location>
</feature>
<evidence type="ECO:0000313" key="3">
    <source>
        <dbReference type="EMBL" id="KAK3690329.1"/>
    </source>
</evidence>
<keyword evidence="3" id="KW-0808">Transferase</keyword>
<reference evidence="3" key="1">
    <citation type="journal article" date="2023" name="Mol. Phylogenet. Evol.">
        <title>Genome-scale phylogeny and comparative genomics of the fungal order Sordariales.</title>
        <authorList>
            <person name="Hensen N."/>
            <person name="Bonometti L."/>
            <person name="Westerberg I."/>
            <person name="Brannstrom I.O."/>
            <person name="Guillou S."/>
            <person name="Cros-Aarteil S."/>
            <person name="Calhoun S."/>
            <person name="Haridas S."/>
            <person name="Kuo A."/>
            <person name="Mondo S."/>
            <person name="Pangilinan J."/>
            <person name="Riley R."/>
            <person name="LaButti K."/>
            <person name="Andreopoulos B."/>
            <person name="Lipzen A."/>
            <person name="Chen C."/>
            <person name="Yan M."/>
            <person name="Daum C."/>
            <person name="Ng V."/>
            <person name="Clum A."/>
            <person name="Steindorff A."/>
            <person name="Ohm R.A."/>
            <person name="Martin F."/>
            <person name="Silar P."/>
            <person name="Natvig D.O."/>
            <person name="Lalanne C."/>
            <person name="Gautier V."/>
            <person name="Ament-Velasquez S.L."/>
            <person name="Kruys A."/>
            <person name="Hutchinson M.I."/>
            <person name="Powell A.J."/>
            <person name="Barry K."/>
            <person name="Miller A.N."/>
            <person name="Grigoriev I.V."/>
            <person name="Debuchy R."/>
            <person name="Gladieux P."/>
            <person name="Hiltunen Thoren M."/>
            <person name="Johannesson H."/>
        </authorList>
    </citation>
    <scope>NUCLEOTIDE SEQUENCE</scope>
    <source>
        <strain evidence="3">CBS 314.62</strain>
    </source>
</reference>
<organism evidence="3 4">
    <name type="scientific">Podospora appendiculata</name>
    <dbReference type="NCBI Taxonomy" id="314037"/>
    <lineage>
        <taxon>Eukaryota</taxon>
        <taxon>Fungi</taxon>
        <taxon>Dikarya</taxon>
        <taxon>Ascomycota</taxon>
        <taxon>Pezizomycotina</taxon>
        <taxon>Sordariomycetes</taxon>
        <taxon>Sordariomycetidae</taxon>
        <taxon>Sordariales</taxon>
        <taxon>Podosporaceae</taxon>
        <taxon>Podospora</taxon>
    </lineage>
</organism>
<proteinExistence type="inferred from homology"/>
<dbReference type="GO" id="GO:0008168">
    <property type="term" value="F:methyltransferase activity"/>
    <property type="evidence" value="ECO:0007669"/>
    <property type="project" value="UniProtKB-KW"/>
</dbReference>
<gene>
    <name evidence="3" type="ORF">B0T22DRAFT_515576</name>
</gene>
<dbReference type="CDD" id="cd02440">
    <property type="entry name" value="AdoMet_MTases"/>
    <property type="match status" value="1"/>
</dbReference>
<evidence type="ECO:0000256" key="1">
    <source>
        <dbReference type="ARBA" id="ARBA00038158"/>
    </source>
</evidence>
<dbReference type="Gene3D" id="3.40.50.150">
    <property type="entry name" value="Vaccinia Virus protein VP39"/>
    <property type="match status" value="1"/>
</dbReference>
<dbReference type="PANTHER" id="PTHR43591">
    <property type="entry name" value="METHYLTRANSFERASE"/>
    <property type="match status" value="1"/>
</dbReference>
<protein>
    <submittedName>
        <fullName evidence="3">S-adenosyl-L-methionine-dependent methyltransferase</fullName>
    </submittedName>
</protein>
<feature type="region of interest" description="Disordered" evidence="2">
    <location>
        <begin position="1"/>
        <end position="21"/>
    </location>
</feature>
<dbReference type="Pfam" id="PF13489">
    <property type="entry name" value="Methyltransf_23"/>
    <property type="match status" value="1"/>
</dbReference>
<evidence type="ECO:0000313" key="4">
    <source>
        <dbReference type="Proteomes" id="UP001270362"/>
    </source>
</evidence>
<reference evidence="3" key="2">
    <citation type="submission" date="2023-06" db="EMBL/GenBank/DDBJ databases">
        <authorList>
            <consortium name="Lawrence Berkeley National Laboratory"/>
            <person name="Haridas S."/>
            <person name="Hensen N."/>
            <person name="Bonometti L."/>
            <person name="Westerberg I."/>
            <person name="Brannstrom I.O."/>
            <person name="Guillou S."/>
            <person name="Cros-Aarteil S."/>
            <person name="Calhoun S."/>
            <person name="Kuo A."/>
            <person name="Mondo S."/>
            <person name="Pangilinan J."/>
            <person name="Riley R."/>
            <person name="Labutti K."/>
            <person name="Andreopoulos B."/>
            <person name="Lipzen A."/>
            <person name="Chen C."/>
            <person name="Yanf M."/>
            <person name="Daum C."/>
            <person name="Ng V."/>
            <person name="Clum A."/>
            <person name="Steindorff A."/>
            <person name="Ohm R."/>
            <person name="Martin F."/>
            <person name="Silar P."/>
            <person name="Natvig D."/>
            <person name="Lalanne C."/>
            <person name="Gautier V."/>
            <person name="Ament-Velasquez S.L."/>
            <person name="Kruys A."/>
            <person name="Hutchinson M.I."/>
            <person name="Powell A.J."/>
            <person name="Barry K."/>
            <person name="Miller A.N."/>
            <person name="Grigoriev I.V."/>
            <person name="Debuchy R."/>
            <person name="Gladieux P."/>
            <person name="Thoren M.H."/>
            <person name="Johannesson H."/>
        </authorList>
    </citation>
    <scope>NUCLEOTIDE SEQUENCE</scope>
    <source>
        <strain evidence="3">CBS 314.62</strain>
    </source>
</reference>
<accession>A0AAE0XDJ5</accession>
<dbReference type="InterPro" id="IPR029063">
    <property type="entry name" value="SAM-dependent_MTases_sf"/>
</dbReference>
<dbReference type="AlphaFoldDB" id="A0AAE0XDJ5"/>
<dbReference type="SUPFAM" id="SSF53335">
    <property type="entry name" value="S-adenosyl-L-methionine-dependent methyltransferases"/>
    <property type="match status" value="1"/>
</dbReference>
<keyword evidence="3" id="KW-0489">Methyltransferase</keyword>
<dbReference type="Proteomes" id="UP001270362">
    <property type="component" value="Unassembled WGS sequence"/>
</dbReference>
<evidence type="ECO:0000256" key="2">
    <source>
        <dbReference type="SAM" id="MobiDB-lite"/>
    </source>
</evidence>
<dbReference type="PANTHER" id="PTHR43591:SF24">
    <property type="entry name" value="2-METHOXY-6-POLYPRENYL-1,4-BENZOQUINOL METHYLASE, MITOCHONDRIAL"/>
    <property type="match status" value="1"/>
</dbReference>
<comment type="caution">
    <text evidence="3">The sequence shown here is derived from an EMBL/GenBank/DDBJ whole genome shotgun (WGS) entry which is preliminary data.</text>
</comment>
<sequence length="336" mass="37817">MDASSPRPMDIEVAEPGDTDSDEFYPHDIGSEIVAAAGSVSSSIFRHSFEHGRRYHSYKNSRYPIPNDDIEQDREELKHALMLELTDGARSGKLFFAPIGDYPQKIIDLGTGTGLWAIEVADLYPSAVVQGIDFTPIQPVWVPSNLSFVVDDIEDEWRNGSDFDLVHIRQVFPVIKGTDRLIQQCFDNIKPGGWIEIQEFGGRPFCDDGSTPEGYSVLKFSDLATQALAKFGCDFRVADKLEGQLAQAGFRNITCRRFKVPMGTWPKDKRLRLIGLYFRTVFASLIDAMAAKPFAALNLPAQEINDIVAAASEDISNNKYHSYYEYLFWTAQKPYY</sequence>
<name>A0AAE0XDJ5_9PEZI</name>
<dbReference type="GO" id="GO:0032259">
    <property type="term" value="P:methylation"/>
    <property type="evidence" value="ECO:0007669"/>
    <property type="project" value="UniProtKB-KW"/>
</dbReference>
<dbReference type="EMBL" id="JAULSO010000002">
    <property type="protein sequence ID" value="KAK3690329.1"/>
    <property type="molecule type" value="Genomic_DNA"/>
</dbReference>